<accession>A0A8H3ES25</accession>
<keyword evidence="2" id="KW-1185">Reference proteome</keyword>
<sequence length="391" mass="44397">MAIFSDLPNELIMGIWGYVIEPDDIESFALVSKRIYHLSSHFVNEHASLKQQYSRVRFSYTTGNYGPADLLEKILLDTRIVHYINNLEISAWETPWKEQTIPQEHTMALFEEAIRASPLITSSETEDWIRDVKKGKGNPIIALVMMRLTKINGFALWRSERDEFGYLLRTLKRITQSSEVAIEPRQSIPGTEIHGDNQISSTRPSIFSTTSDMRIDSVDITFDTISQLLRCTKGLKSFIFQRSFGPSFEVSRLCEELLECSQLSLQKLSIGVHGEEMGLGDITQFQILAKVEMYFEILLGDPYGTCKNLADVLPVSIESVAISTAGNPIPNQILGRLIFDMTKCKMERLPKFQELTFVSEMYQAEATTPDIELITELQDMSAKVGVLLRIY</sequence>
<dbReference type="AlphaFoldDB" id="A0A8H3ES25"/>
<dbReference type="OrthoDB" id="5397188at2759"/>
<organism evidence="1 2">
    <name type="scientific">Imshaugia aleurites</name>
    <dbReference type="NCBI Taxonomy" id="172621"/>
    <lineage>
        <taxon>Eukaryota</taxon>
        <taxon>Fungi</taxon>
        <taxon>Dikarya</taxon>
        <taxon>Ascomycota</taxon>
        <taxon>Pezizomycotina</taxon>
        <taxon>Lecanoromycetes</taxon>
        <taxon>OSLEUM clade</taxon>
        <taxon>Lecanoromycetidae</taxon>
        <taxon>Lecanorales</taxon>
        <taxon>Lecanorineae</taxon>
        <taxon>Parmeliaceae</taxon>
        <taxon>Imshaugia</taxon>
    </lineage>
</organism>
<dbReference type="EMBL" id="CAJPDT010000008">
    <property type="protein sequence ID" value="CAF9911172.1"/>
    <property type="molecule type" value="Genomic_DNA"/>
</dbReference>
<reference evidence="1" key="1">
    <citation type="submission" date="2021-03" db="EMBL/GenBank/DDBJ databases">
        <authorList>
            <person name="Tagirdzhanova G."/>
        </authorList>
    </citation>
    <scope>NUCLEOTIDE SEQUENCE</scope>
</reference>
<comment type="caution">
    <text evidence="1">The sequence shown here is derived from an EMBL/GenBank/DDBJ whole genome shotgun (WGS) entry which is preliminary data.</text>
</comment>
<evidence type="ECO:0000313" key="2">
    <source>
        <dbReference type="Proteomes" id="UP000664534"/>
    </source>
</evidence>
<dbReference type="Proteomes" id="UP000664534">
    <property type="component" value="Unassembled WGS sequence"/>
</dbReference>
<protein>
    <recommendedName>
        <fullName evidence="3">F-box domain-containing protein</fullName>
    </recommendedName>
</protein>
<name>A0A8H3ES25_9LECA</name>
<evidence type="ECO:0000313" key="1">
    <source>
        <dbReference type="EMBL" id="CAF9911172.1"/>
    </source>
</evidence>
<proteinExistence type="predicted"/>
<evidence type="ECO:0008006" key="3">
    <source>
        <dbReference type="Google" id="ProtNLM"/>
    </source>
</evidence>
<gene>
    <name evidence="1" type="ORF">IMSHALPRED_009956</name>
</gene>